<organism evidence="1 2">
    <name type="scientific">Mycolicibacter engbaekii</name>
    <dbReference type="NCBI Taxonomy" id="188915"/>
    <lineage>
        <taxon>Bacteria</taxon>
        <taxon>Bacillati</taxon>
        <taxon>Actinomycetota</taxon>
        <taxon>Actinomycetes</taxon>
        <taxon>Mycobacteriales</taxon>
        <taxon>Mycobacteriaceae</taxon>
        <taxon>Mycolicibacter</taxon>
    </lineage>
</organism>
<evidence type="ECO:0000313" key="2">
    <source>
        <dbReference type="Proteomes" id="UP000193465"/>
    </source>
</evidence>
<dbReference type="PANTHER" id="PTHR39324">
    <property type="entry name" value="CALCIUM DODECIN"/>
    <property type="match status" value="1"/>
</dbReference>
<accession>A0A1X1T786</accession>
<proteinExistence type="predicted"/>
<keyword evidence="2" id="KW-1185">Reference proteome</keyword>
<dbReference type="InterPro" id="IPR009923">
    <property type="entry name" value="Dodecin"/>
</dbReference>
<dbReference type="RefSeq" id="WP_085130197.1">
    <property type="nucleotide sequence ID" value="NZ_LQOT01000073.1"/>
</dbReference>
<dbReference type="Gene3D" id="3.30.1660.10">
    <property type="entry name" value="Flavin-binding protein dodecin"/>
    <property type="match status" value="1"/>
</dbReference>
<dbReference type="InterPro" id="IPR025543">
    <property type="entry name" value="Dodecin-like"/>
</dbReference>
<sequence length="79" mass="8707">MSVYRVIDIIGTSPSSWENAAAEAVHRAKQTIDDIRVAQVVEQDLTLDDKGGIVYRTKLRISFKIRPPKAKPAEGEAQG</sequence>
<dbReference type="PANTHER" id="PTHR39324:SF1">
    <property type="entry name" value="CALCIUM DODECIN"/>
    <property type="match status" value="1"/>
</dbReference>
<reference evidence="1 2" key="1">
    <citation type="submission" date="2016-01" db="EMBL/GenBank/DDBJ databases">
        <title>The new phylogeny of the genus Mycobacterium.</title>
        <authorList>
            <person name="Tarcisio F."/>
            <person name="Conor M."/>
            <person name="Antonella G."/>
            <person name="Elisabetta G."/>
            <person name="Giulia F.S."/>
            <person name="Sara T."/>
            <person name="Anna F."/>
            <person name="Clotilde B."/>
            <person name="Roberto B."/>
            <person name="Veronica D.S."/>
            <person name="Fabio R."/>
            <person name="Monica P."/>
            <person name="Olivier J."/>
            <person name="Enrico T."/>
            <person name="Nicola S."/>
        </authorList>
    </citation>
    <scope>NUCLEOTIDE SEQUENCE [LARGE SCALE GENOMIC DNA]</scope>
    <source>
        <strain evidence="1 2">ATCC 27353</strain>
    </source>
</reference>
<dbReference type="Pfam" id="PF07311">
    <property type="entry name" value="Dodecin"/>
    <property type="match status" value="1"/>
</dbReference>
<dbReference type="EMBL" id="LQOT01000073">
    <property type="protein sequence ID" value="ORV40378.1"/>
    <property type="molecule type" value="Genomic_DNA"/>
</dbReference>
<comment type="caution">
    <text evidence="1">The sequence shown here is derived from an EMBL/GenBank/DDBJ whole genome shotgun (WGS) entry which is preliminary data.</text>
</comment>
<protein>
    <submittedName>
        <fullName evidence="1">Transporter</fullName>
    </submittedName>
</protein>
<gene>
    <name evidence="1" type="ORF">AWC02_18555</name>
</gene>
<dbReference type="AlphaFoldDB" id="A0A1X1T786"/>
<dbReference type="Proteomes" id="UP000193465">
    <property type="component" value="Unassembled WGS sequence"/>
</dbReference>
<evidence type="ECO:0000313" key="1">
    <source>
        <dbReference type="EMBL" id="ORV40378.1"/>
    </source>
</evidence>
<dbReference type="InterPro" id="IPR036694">
    <property type="entry name" value="Dodecin-like_sf"/>
</dbReference>
<name>A0A1X1T786_9MYCO</name>
<dbReference type="STRING" id="188915.AWC02_18555"/>
<dbReference type="SUPFAM" id="SSF89807">
    <property type="entry name" value="Dodecin-like"/>
    <property type="match status" value="1"/>
</dbReference>